<feature type="transmembrane region" description="Helical" evidence="1">
    <location>
        <begin position="352"/>
        <end position="370"/>
    </location>
</feature>
<accession>A0A504U8H9</accession>
<dbReference type="EMBL" id="VFYP01000001">
    <property type="protein sequence ID" value="TPP11488.1"/>
    <property type="molecule type" value="Genomic_DNA"/>
</dbReference>
<feature type="transmembrane region" description="Helical" evidence="1">
    <location>
        <begin position="267"/>
        <end position="288"/>
    </location>
</feature>
<feature type="transmembrane region" description="Helical" evidence="1">
    <location>
        <begin position="20"/>
        <end position="39"/>
    </location>
</feature>
<dbReference type="OrthoDB" id="8334727at2"/>
<evidence type="ECO:0000313" key="2">
    <source>
        <dbReference type="EMBL" id="TPP11488.1"/>
    </source>
</evidence>
<evidence type="ECO:0000256" key="1">
    <source>
        <dbReference type="SAM" id="Phobius"/>
    </source>
</evidence>
<proteinExistence type="predicted"/>
<keyword evidence="3" id="KW-1185">Reference proteome</keyword>
<feature type="transmembrane region" description="Helical" evidence="1">
    <location>
        <begin position="233"/>
        <end position="255"/>
    </location>
</feature>
<feature type="transmembrane region" description="Helical" evidence="1">
    <location>
        <begin position="171"/>
        <end position="188"/>
    </location>
</feature>
<feature type="transmembrane region" description="Helical" evidence="1">
    <location>
        <begin position="382"/>
        <end position="398"/>
    </location>
</feature>
<feature type="transmembrane region" description="Helical" evidence="1">
    <location>
        <begin position="111"/>
        <end position="129"/>
    </location>
</feature>
<feature type="transmembrane region" description="Helical" evidence="1">
    <location>
        <begin position="430"/>
        <end position="452"/>
    </location>
</feature>
<feature type="transmembrane region" description="Helical" evidence="1">
    <location>
        <begin position="194"/>
        <end position="221"/>
    </location>
</feature>
<name>A0A504U8H9_9HYPH</name>
<feature type="transmembrane region" description="Helical" evidence="1">
    <location>
        <begin position="300"/>
        <end position="323"/>
    </location>
</feature>
<evidence type="ECO:0000313" key="3">
    <source>
        <dbReference type="Proteomes" id="UP000316429"/>
    </source>
</evidence>
<gene>
    <name evidence="2" type="ORF">FJQ55_11985</name>
</gene>
<feature type="transmembrane region" description="Helical" evidence="1">
    <location>
        <begin position="141"/>
        <end position="159"/>
    </location>
</feature>
<reference evidence="2 3" key="1">
    <citation type="submission" date="2019-06" db="EMBL/GenBank/DDBJ databases">
        <title>Rhizobium sp. CL12 isolated from roots of soybean.</title>
        <authorList>
            <person name="Wang C."/>
        </authorList>
    </citation>
    <scope>NUCLEOTIDE SEQUENCE [LARGE SCALE GENOMIC DNA]</scope>
    <source>
        <strain evidence="2 3">CL12</strain>
    </source>
</reference>
<organism evidence="2 3">
    <name type="scientific">Rhizobium glycinendophyticum</name>
    <dbReference type="NCBI Taxonomy" id="2589807"/>
    <lineage>
        <taxon>Bacteria</taxon>
        <taxon>Pseudomonadati</taxon>
        <taxon>Pseudomonadota</taxon>
        <taxon>Alphaproteobacteria</taxon>
        <taxon>Hyphomicrobiales</taxon>
        <taxon>Rhizobiaceae</taxon>
        <taxon>Rhizobium/Agrobacterium group</taxon>
        <taxon>Rhizobium</taxon>
    </lineage>
</organism>
<comment type="caution">
    <text evidence="2">The sequence shown here is derived from an EMBL/GenBank/DDBJ whole genome shotgun (WGS) entry which is preliminary data.</text>
</comment>
<evidence type="ECO:0008006" key="4">
    <source>
        <dbReference type="Google" id="ProtNLM"/>
    </source>
</evidence>
<dbReference type="AlphaFoldDB" id="A0A504U8H9"/>
<keyword evidence="1" id="KW-1133">Transmembrane helix</keyword>
<sequence>MLQRNTIPSTPRPVAVNGVWRLVVVAWVVSFAILLFDLADGTLYLGDTDDVLRALQIRELLRSGNWFDRTLPFISMPEPYVSPWSRLVDLPYLVVAKGLALVVGDEAGLKAAFLIWPPVMLAGYCLLVVSIIKEMLPEGKVLGTPVLVVTVLAMALSIWEFSPGRIDHHNVQLLAILFIFWGLIRWTYRSAVVAAVAVVVSMAVGLELLPLVAVVLATISGSWILRRSGIEKFYAGFGFAILICAPLAGLLLIGFRGLTATECDAFSAPYIAGLMAYGVLTILTAALLAQSGPRVRSFALLFAAFAFLVLLAFSFPLCLSGPYHMVDPLSRALWLERLAQEHSILIYFQKGYFPHLLTLAVLMAVLVLASPVIRSTWQSGKSGTPIVFAVAVGSLILACLQTRYIRFPMALIPLFIPVALAAINDRPRFAVQLLAGSVAILAALGWTLHLAIPVKPGKVALADFLSYAACKDADMSAIKQLAPGRVMAPMAVGLDLVTHLPPGVTIAGIPFHRSSPGMRRIFETFVQVDPHDRRQAAAPFDYVALCRFEAPEEFADALPLAALSRGGDWPGLIRLTEPKRQLQVFKIDHTRFQ</sequence>
<feature type="transmembrane region" description="Helical" evidence="1">
    <location>
        <begin position="404"/>
        <end position="423"/>
    </location>
</feature>
<dbReference type="Proteomes" id="UP000316429">
    <property type="component" value="Unassembled WGS sequence"/>
</dbReference>
<protein>
    <recommendedName>
        <fullName evidence="4">Glycosyltransferase RgtA/B/C/D-like domain-containing protein</fullName>
    </recommendedName>
</protein>
<keyword evidence="1" id="KW-0812">Transmembrane</keyword>
<keyword evidence="1" id="KW-0472">Membrane</keyword>
<dbReference type="RefSeq" id="WP_140828185.1">
    <property type="nucleotide sequence ID" value="NZ_VFYP01000001.1"/>
</dbReference>